<name>A0A8H5B6X6_9AGAR</name>
<dbReference type="AlphaFoldDB" id="A0A8H5B6X6"/>
<organism evidence="1 2">
    <name type="scientific">Psilocybe cf. subviscida</name>
    <dbReference type="NCBI Taxonomy" id="2480587"/>
    <lineage>
        <taxon>Eukaryota</taxon>
        <taxon>Fungi</taxon>
        <taxon>Dikarya</taxon>
        <taxon>Basidiomycota</taxon>
        <taxon>Agaricomycotina</taxon>
        <taxon>Agaricomycetes</taxon>
        <taxon>Agaricomycetidae</taxon>
        <taxon>Agaricales</taxon>
        <taxon>Agaricineae</taxon>
        <taxon>Strophariaceae</taxon>
        <taxon>Psilocybe</taxon>
    </lineage>
</organism>
<gene>
    <name evidence="1" type="ORF">D9619_012541</name>
</gene>
<evidence type="ECO:0000313" key="1">
    <source>
        <dbReference type="EMBL" id="KAF5317751.1"/>
    </source>
</evidence>
<proteinExistence type="predicted"/>
<reference evidence="1 2" key="1">
    <citation type="journal article" date="2020" name="ISME J.">
        <title>Uncovering the hidden diversity of litter-decomposition mechanisms in mushroom-forming fungi.</title>
        <authorList>
            <person name="Floudas D."/>
            <person name="Bentzer J."/>
            <person name="Ahren D."/>
            <person name="Johansson T."/>
            <person name="Persson P."/>
            <person name="Tunlid A."/>
        </authorList>
    </citation>
    <scope>NUCLEOTIDE SEQUENCE [LARGE SCALE GENOMIC DNA]</scope>
    <source>
        <strain evidence="1 2">CBS 101986</strain>
    </source>
</reference>
<evidence type="ECO:0000313" key="2">
    <source>
        <dbReference type="Proteomes" id="UP000567179"/>
    </source>
</evidence>
<protein>
    <recommendedName>
        <fullName evidence="3">F-box domain-containing protein</fullName>
    </recommendedName>
</protein>
<dbReference type="EMBL" id="JAACJJ010000032">
    <property type="protein sequence ID" value="KAF5317751.1"/>
    <property type="molecule type" value="Genomic_DNA"/>
</dbReference>
<dbReference type="Proteomes" id="UP000567179">
    <property type="component" value="Unassembled WGS sequence"/>
</dbReference>
<evidence type="ECO:0008006" key="3">
    <source>
        <dbReference type="Google" id="ProtNLM"/>
    </source>
</evidence>
<comment type="caution">
    <text evidence="1">The sequence shown here is derived from an EMBL/GenBank/DDBJ whole genome shotgun (WGS) entry which is preliminary data.</text>
</comment>
<accession>A0A8H5B6X6</accession>
<dbReference type="OrthoDB" id="3041043at2759"/>
<sequence>MSTLQALPPTTDDALLDNLSTADILRFGRTSKSAHHALQSYLRRRYRLSHVLAPFFTEDQTEGLRTLMSRTGMIISGSIALQFMDRTIYPGSDLDLYAPLKYAWQISDWLVSAGYTYTPLKASLPTVDIALRTAADNLETNHTWNMPPTNRGYLRATCVMNFTASDPPRKIQLMSTLRSTIELILSFHSTCVMNLITHDKAYCLFPRATLEERRALTYLSPSTGSEAKKSSYHKYTGRGWELLNSITRDEFDNPYSSFARGTRFIGDGKCWTVPVLPLRRDLPESTVDINSFALEYDEELEPVFTFRHIDVNGLQQPYVLLEEDAHYMKENFTFPRMRHRPEDREVAMYVDDRMGEEDQAEECMNEAEDGDNMGHGTENSYNGGESTLDHNLKLFLAKIRDMDGDFLGGSQG</sequence>
<keyword evidence="2" id="KW-1185">Reference proteome</keyword>